<keyword evidence="1" id="KW-0812">Transmembrane</keyword>
<accession>A0ABR2DBI3</accession>
<comment type="caution">
    <text evidence="2">The sequence shown here is derived from an EMBL/GenBank/DDBJ whole genome shotgun (WGS) entry which is preliminary data.</text>
</comment>
<feature type="transmembrane region" description="Helical" evidence="1">
    <location>
        <begin position="21"/>
        <end position="42"/>
    </location>
</feature>
<evidence type="ECO:0000313" key="3">
    <source>
        <dbReference type="Proteomes" id="UP001472677"/>
    </source>
</evidence>
<keyword evidence="3" id="KW-1185">Reference proteome</keyword>
<proteinExistence type="predicted"/>
<evidence type="ECO:0000256" key="1">
    <source>
        <dbReference type="SAM" id="Phobius"/>
    </source>
</evidence>
<dbReference type="Proteomes" id="UP001472677">
    <property type="component" value="Unassembled WGS sequence"/>
</dbReference>
<organism evidence="2 3">
    <name type="scientific">Hibiscus sabdariffa</name>
    <name type="common">roselle</name>
    <dbReference type="NCBI Taxonomy" id="183260"/>
    <lineage>
        <taxon>Eukaryota</taxon>
        <taxon>Viridiplantae</taxon>
        <taxon>Streptophyta</taxon>
        <taxon>Embryophyta</taxon>
        <taxon>Tracheophyta</taxon>
        <taxon>Spermatophyta</taxon>
        <taxon>Magnoliopsida</taxon>
        <taxon>eudicotyledons</taxon>
        <taxon>Gunneridae</taxon>
        <taxon>Pentapetalae</taxon>
        <taxon>rosids</taxon>
        <taxon>malvids</taxon>
        <taxon>Malvales</taxon>
        <taxon>Malvaceae</taxon>
        <taxon>Malvoideae</taxon>
        <taxon>Hibiscus</taxon>
    </lineage>
</organism>
<keyword evidence="1" id="KW-0472">Membrane</keyword>
<gene>
    <name evidence="2" type="ORF">V6N12_057319</name>
</gene>
<name>A0ABR2DBI3_9ROSI</name>
<protein>
    <submittedName>
        <fullName evidence="2">Uncharacterized protein</fullName>
    </submittedName>
</protein>
<sequence length="69" mass="7573">MTRTGGDTRYITNPRQHLCNFGLEFYAIYFFGTAGLVFLLLIKQDNFSVVPMGLGGSGMSDSELDLSTS</sequence>
<dbReference type="EMBL" id="JBBPBM010000031">
    <property type="protein sequence ID" value="KAK8534675.1"/>
    <property type="molecule type" value="Genomic_DNA"/>
</dbReference>
<evidence type="ECO:0000313" key="2">
    <source>
        <dbReference type="EMBL" id="KAK8534675.1"/>
    </source>
</evidence>
<keyword evidence="1" id="KW-1133">Transmembrane helix</keyword>
<reference evidence="2 3" key="1">
    <citation type="journal article" date="2024" name="G3 (Bethesda)">
        <title>Genome assembly of Hibiscus sabdariffa L. provides insights into metabolisms of medicinal natural products.</title>
        <authorList>
            <person name="Kim T."/>
        </authorList>
    </citation>
    <scope>NUCLEOTIDE SEQUENCE [LARGE SCALE GENOMIC DNA]</scope>
    <source>
        <strain evidence="2">TK-2024</strain>
        <tissue evidence="2">Old leaves</tissue>
    </source>
</reference>